<organism evidence="2 3">
    <name type="scientific">Anaplasma phagocytophilum</name>
    <name type="common">Ehrlichia phagocytophila</name>
    <dbReference type="NCBI Taxonomy" id="948"/>
    <lineage>
        <taxon>Bacteria</taxon>
        <taxon>Pseudomonadati</taxon>
        <taxon>Pseudomonadota</taxon>
        <taxon>Alphaproteobacteria</taxon>
        <taxon>Rickettsiales</taxon>
        <taxon>Anaplasmataceae</taxon>
        <taxon>Anaplasma</taxon>
        <taxon>phagocytophilum group</taxon>
    </lineage>
</organism>
<evidence type="ECO:0000313" key="3">
    <source>
        <dbReference type="Proteomes" id="UP000078419"/>
    </source>
</evidence>
<gene>
    <name evidence="2" type="ORF">ANAPC1_01232</name>
</gene>
<reference evidence="3" key="1">
    <citation type="submission" date="2016-03" db="EMBL/GenBank/DDBJ databases">
        <authorList>
            <person name="Loux Valentin"/>
        </authorList>
    </citation>
    <scope>NUCLEOTIDE SEQUENCE [LARGE SCALE GENOMIC DNA]</scope>
    <source>
        <strain evidence="3">C1</strain>
    </source>
</reference>
<name>A0AA45ZHX9_ANAPH</name>
<accession>A0AA45ZHX9</accession>
<proteinExistence type="predicted"/>
<dbReference type="EMBL" id="FLLR01000088">
    <property type="protein sequence ID" value="SBO14860.1"/>
    <property type="molecule type" value="Genomic_DNA"/>
</dbReference>
<evidence type="ECO:0000313" key="2">
    <source>
        <dbReference type="EMBL" id="SBO14860.1"/>
    </source>
</evidence>
<dbReference type="Proteomes" id="UP000078419">
    <property type="component" value="Unassembled WGS sequence"/>
</dbReference>
<sequence>MMLLLIRKKVLVMLLLRYPGRTLLNLLRLLIFLMLLLGTRFVGRRRRKVELSLLSMRRKRKIKPTVMVSKMWQFVEPRQDRRLAVEGG</sequence>
<protein>
    <submittedName>
        <fullName evidence="2">Uncharacterized protein</fullName>
    </submittedName>
</protein>
<keyword evidence="1" id="KW-0472">Membrane</keyword>
<evidence type="ECO:0000256" key="1">
    <source>
        <dbReference type="SAM" id="Phobius"/>
    </source>
</evidence>
<feature type="transmembrane region" description="Helical" evidence="1">
    <location>
        <begin position="23"/>
        <end position="43"/>
    </location>
</feature>
<keyword evidence="1" id="KW-0812">Transmembrane</keyword>
<dbReference type="AlphaFoldDB" id="A0AA45ZHX9"/>
<comment type="caution">
    <text evidence="2">The sequence shown here is derived from an EMBL/GenBank/DDBJ whole genome shotgun (WGS) entry which is preliminary data.</text>
</comment>
<keyword evidence="1" id="KW-1133">Transmembrane helix</keyword>